<evidence type="ECO:0000256" key="7">
    <source>
        <dbReference type="ARBA" id="ARBA00023010"/>
    </source>
</evidence>
<keyword evidence="4 9" id="KW-0812">Transmembrane</keyword>
<keyword evidence="8 9" id="KW-0472">Membrane</keyword>
<feature type="transmembrane region" description="Helical" evidence="9">
    <location>
        <begin position="12"/>
        <end position="34"/>
    </location>
</feature>
<dbReference type="AlphaFoldDB" id="A0A5B8R8J7"/>
<evidence type="ECO:0000256" key="9">
    <source>
        <dbReference type="SAM" id="Phobius"/>
    </source>
</evidence>
<keyword evidence="6 9" id="KW-1133">Transmembrane helix</keyword>
<gene>
    <name evidence="10" type="primary">secE</name>
    <name evidence="10" type="ORF">KBTEX_00587</name>
</gene>
<dbReference type="GO" id="GO:0005886">
    <property type="term" value="C:plasma membrane"/>
    <property type="evidence" value="ECO:0007669"/>
    <property type="project" value="TreeGrafter"/>
</dbReference>
<comment type="subcellular location">
    <subcellularLocation>
        <location evidence="1">Membrane</location>
    </subcellularLocation>
</comment>
<evidence type="ECO:0000256" key="4">
    <source>
        <dbReference type="ARBA" id="ARBA00022692"/>
    </source>
</evidence>
<keyword evidence="3" id="KW-1003">Cell membrane</keyword>
<keyword evidence="2" id="KW-0813">Transport</keyword>
<keyword evidence="7" id="KW-0811">Translocation</keyword>
<protein>
    <submittedName>
        <fullName evidence="10">Protein translocase subunit SecE</fullName>
    </submittedName>
</protein>
<evidence type="ECO:0000256" key="6">
    <source>
        <dbReference type="ARBA" id="ARBA00022989"/>
    </source>
</evidence>
<dbReference type="PANTHER" id="PTHR33910:SF1">
    <property type="entry name" value="PROTEIN TRANSLOCASE SUBUNIT SECE"/>
    <property type="match status" value="1"/>
</dbReference>
<dbReference type="InterPro" id="IPR005807">
    <property type="entry name" value="SecE_bac"/>
</dbReference>
<dbReference type="PANTHER" id="PTHR33910">
    <property type="entry name" value="PROTEIN TRANSLOCASE SUBUNIT SECE"/>
    <property type="match status" value="1"/>
</dbReference>
<feature type="transmembrane region" description="Helical" evidence="9">
    <location>
        <begin position="94"/>
        <end position="115"/>
    </location>
</feature>
<dbReference type="PROSITE" id="PS01067">
    <property type="entry name" value="SECE_SEC61G"/>
    <property type="match status" value="1"/>
</dbReference>
<evidence type="ECO:0000256" key="5">
    <source>
        <dbReference type="ARBA" id="ARBA00022927"/>
    </source>
</evidence>
<keyword evidence="5" id="KW-0653">Protein transport</keyword>
<dbReference type="GO" id="GO:0006605">
    <property type="term" value="P:protein targeting"/>
    <property type="evidence" value="ECO:0007669"/>
    <property type="project" value="InterPro"/>
</dbReference>
<reference evidence="10" key="1">
    <citation type="submission" date="2019-06" db="EMBL/GenBank/DDBJ databases">
        <authorList>
            <person name="Murdoch R.W."/>
            <person name="Fathepure B."/>
        </authorList>
    </citation>
    <scope>NUCLEOTIDE SEQUENCE</scope>
</reference>
<proteinExistence type="inferred from homology"/>
<dbReference type="Gene3D" id="1.20.5.1030">
    <property type="entry name" value="Preprotein translocase secy subunit"/>
    <property type="match status" value="1"/>
</dbReference>
<accession>A0A5B8R8J7</accession>
<evidence type="ECO:0000256" key="8">
    <source>
        <dbReference type="ARBA" id="ARBA00023136"/>
    </source>
</evidence>
<evidence type="ECO:0000313" key="10">
    <source>
        <dbReference type="EMBL" id="QEA04283.1"/>
    </source>
</evidence>
<dbReference type="GO" id="GO:0008320">
    <property type="term" value="F:protein transmembrane transporter activity"/>
    <property type="evidence" value="ECO:0007669"/>
    <property type="project" value="InterPro"/>
</dbReference>
<dbReference type="Pfam" id="PF00584">
    <property type="entry name" value="SecE"/>
    <property type="match status" value="1"/>
</dbReference>
<feature type="transmembrane region" description="Helical" evidence="9">
    <location>
        <begin position="40"/>
        <end position="61"/>
    </location>
</feature>
<dbReference type="NCBIfam" id="TIGR00964">
    <property type="entry name" value="secE_bact"/>
    <property type="match status" value="1"/>
</dbReference>
<dbReference type="HAMAP" id="MF_00422">
    <property type="entry name" value="SecE"/>
    <property type="match status" value="1"/>
</dbReference>
<organism evidence="10">
    <name type="scientific">uncultured organism</name>
    <dbReference type="NCBI Taxonomy" id="155900"/>
    <lineage>
        <taxon>unclassified sequences</taxon>
        <taxon>environmental samples</taxon>
    </lineage>
</organism>
<evidence type="ECO:0000256" key="2">
    <source>
        <dbReference type="ARBA" id="ARBA00022448"/>
    </source>
</evidence>
<dbReference type="InterPro" id="IPR038379">
    <property type="entry name" value="SecE_sf"/>
</dbReference>
<dbReference type="GO" id="GO:0009306">
    <property type="term" value="P:protein secretion"/>
    <property type="evidence" value="ECO:0007669"/>
    <property type="project" value="InterPro"/>
</dbReference>
<dbReference type="EMBL" id="MN079081">
    <property type="protein sequence ID" value="QEA04283.1"/>
    <property type="molecule type" value="Genomic_DNA"/>
</dbReference>
<dbReference type="InterPro" id="IPR001901">
    <property type="entry name" value="Translocase_SecE/Sec61-g"/>
</dbReference>
<evidence type="ECO:0000256" key="3">
    <source>
        <dbReference type="ARBA" id="ARBA00022475"/>
    </source>
</evidence>
<evidence type="ECO:0000256" key="1">
    <source>
        <dbReference type="ARBA" id="ARBA00004370"/>
    </source>
</evidence>
<sequence length="125" mass="13788">MSARAESQSSPLDSLKLAAAIGLFLLGVVAFYWFEAQSVLYRAIGLIAVAAVSIGIAMSTVRGRAAWAFARESRQELRRVVWPTRQETLQTTMIVIAMVLLVAVMLWLLDMFFLWGVESLVRPGG</sequence>
<dbReference type="PRINTS" id="PR01650">
    <property type="entry name" value="SECETRNLCASE"/>
</dbReference>
<name>A0A5B8R8J7_9ZZZZ</name>